<dbReference type="Gene3D" id="1.10.287.130">
    <property type="match status" value="1"/>
</dbReference>
<evidence type="ECO:0000256" key="3">
    <source>
        <dbReference type="ARBA" id="ARBA00022553"/>
    </source>
</evidence>
<feature type="domain" description="Histidine kinase" evidence="7">
    <location>
        <begin position="1247"/>
        <end position="1479"/>
    </location>
</feature>
<comment type="caution">
    <text evidence="10">The sequence shown here is derived from an EMBL/GenBank/DDBJ whole genome shotgun (WGS) entry which is preliminary data.</text>
</comment>
<feature type="domain" description="PAS" evidence="8">
    <location>
        <begin position="966"/>
        <end position="1013"/>
    </location>
</feature>
<dbReference type="Gene3D" id="3.30.565.10">
    <property type="entry name" value="Histidine kinase-like ATPase, C-terminal domain"/>
    <property type="match status" value="1"/>
</dbReference>
<dbReference type="EC" id="2.7.13.3" evidence="2"/>
<evidence type="ECO:0000256" key="4">
    <source>
        <dbReference type="ARBA" id="ARBA00022679"/>
    </source>
</evidence>
<dbReference type="PROSITE" id="PS50112">
    <property type="entry name" value="PAS"/>
    <property type="match status" value="4"/>
</dbReference>
<dbReference type="EMBL" id="AFWT01000040">
    <property type="protein sequence ID" value="EGV28345.1"/>
    <property type="molecule type" value="Genomic_DNA"/>
</dbReference>
<feature type="coiled-coil region" evidence="6">
    <location>
        <begin position="1200"/>
        <end position="1227"/>
    </location>
</feature>
<dbReference type="SUPFAM" id="SSF47384">
    <property type="entry name" value="Homodimeric domain of signal transducing histidine kinase"/>
    <property type="match status" value="1"/>
</dbReference>
<keyword evidence="5 10" id="KW-0418">Kinase</keyword>
<dbReference type="PATRIC" id="fig|765913.3.peg.3944"/>
<feature type="domain" description="PAS" evidence="8">
    <location>
        <begin position="841"/>
        <end position="890"/>
    </location>
</feature>
<feature type="domain" description="PAC" evidence="9">
    <location>
        <begin position="320"/>
        <end position="370"/>
    </location>
</feature>
<name>G2E6E5_9GAMM</name>
<keyword evidence="6" id="KW-0175">Coiled coil</keyword>
<dbReference type="SMART" id="SM00086">
    <property type="entry name" value="PAC"/>
    <property type="match status" value="5"/>
</dbReference>
<evidence type="ECO:0000313" key="10">
    <source>
        <dbReference type="EMBL" id="EGV28345.1"/>
    </source>
</evidence>
<evidence type="ECO:0000256" key="5">
    <source>
        <dbReference type="ARBA" id="ARBA00022777"/>
    </source>
</evidence>
<dbReference type="InterPro" id="IPR003018">
    <property type="entry name" value="GAF"/>
</dbReference>
<dbReference type="eggNOG" id="COG2203">
    <property type="taxonomic scope" value="Bacteria"/>
</dbReference>
<dbReference type="Proteomes" id="UP000004200">
    <property type="component" value="Unassembled WGS sequence"/>
</dbReference>
<dbReference type="Pfam" id="PF01590">
    <property type="entry name" value="GAF"/>
    <property type="match status" value="1"/>
</dbReference>
<dbReference type="SMART" id="SM00387">
    <property type="entry name" value="HATPase_c"/>
    <property type="match status" value="1"/>
</dbReference>
<dbReference type="SUPFAM" id="SSF55785">
    <property type="entry name" value="PYP-like sensor domain (PAS domain)"/>
    <property type="match status" value="7"/>
</dbReference>
<dbReference type="Pfam" id="PF13188">
    <property type="entry name" value="PAS_8"/>
    <property type="match status" value="2"/>
</dbReference>
<dbReference type="OrthoDB" id="2521613at2"/>
<dbReference type="InterPro" id="IPR036890">
    <property type="entry name" value="HATPase_C_sf"/>
</dbReference>
<evidence type="ECO:0000259" key="9">
    <source>
        <dbReference type="PROSITE" id="PS50113"/>
    </source>
</evidence>
<dbReference type="PANTHER" id="PTHR43304:SF1">
    <property type="entry name" value="PAC DOMAIN-CONTAINING PROTEIN"/>
    <property type="match status" value="1"/>
</dbReference>
<dbReference type="Gene3D" id="3.30.450.20">
    <property type="entry name" value="PAS domain"/>
    <property type="match status" value="7"/>
</dbReference>
<keyword evidence="3" id="KW-0597">Phosphoprotein</keyword>
<dbReference type="eggNOG" id="COG5002">
    <property type="taxonomic scope" value="Bacteria"/>
</dbReference>
<evidence type="ECO:0000313" key="11">
    <source>
        <dbReference type="Proteomes" id="UP000004200"/>
    </source>
</evidence>
<dbReference type="InterPro" id="IPR000014">
    <property type="entry name" value="PAS"/>
</dbReference>
<dbReference type="InterPro" id="IPR029016">
    <property type="entry name" value="GAF-like_dom_sf"/>
</dbReference>
<dbReference type="Pfam" id="PF08447">
    <property type="entry name" value="PAS_3"/>
    <property type="match status" value="1"/>
</dbReference>
<dbReference type="SMART" id="SM00065">
    <property type="entry name" value="GAF"/>
    <property type="match status" value="2"/>
</dbReference>
<dbReference type="InterPro" id="IPR001610">
    <property type="entry name" value="PAC"/>
</dbReference>
<keyword evidence="4" id="KW-0808">Transferase</keyword>
<evidence type="ECO:0000256" key="6">
    <source>
        <dbReference type="SAM" id="Coils"/>
    </source>
</evidence>
<dbReference type="eggNOG" id="COG2202">
    <property type="taxonomic scope" value="Bacteria"/>
</dbReference>
<reference evidence="10 11" key="1">
    <citation type="submission" date="2011-06" db="EMBL/GenBank/DDBJ databases">
        <title>The draft genome of Thiorhodococcus drewsii AZ1.</title>
        <authorList>
            <consortium name="US DOE Joint Genome Institute (JGI-PGF)"/>
            <person name="Lucas S."/>
            <person name="Han J."/>
            <person name="Lapidus A."/>
            <person name="Cheng J.-F."/>
            <person name="Goodwin L."/>
            <person name="Pitluck S."/>
            <person name="Peters L."/>
            <person name="Land M.L."/>
            <person name="Hauser L."/>
            <person name="Vogl K."/>
            <person name="Liu Z."/>
            <person name="Imhoff J."/>
            <person name="Thiel V."/>
            <person name="Frigaard N.-U."/>
            <person name="Bryant D.A."/>
            <person name="Woyke T.J."/>
        </authorList>
    </citation>
    <scope>NUCLEOTIDE SEQUENCE [LARGE SCALE GENOMIC DNA]</scope>
    <source>
        <strain evidence="10 11">AZ1</strain>
    </source>
</reference>
<dbReference type="InterPro" id="IPR013656">
    <property type="entry name" value="PAS_4"/>
</dbReference>
<evidence type="ECO:0000259" key="7">
    <source>
        <dbReference type="PROSITE" id="PS50109"/>
    </source>
</evidence>
<dbReference type="InterPro" id="IPR003661">
    <property type="entry name" value="HisK_dim/P_dom"/>
</dbReference>
<dbReference type="CDD" id="cd00082">
    <property type="entry name" value="HisKA"/>
    <property type="match status" value="1"/>
</dbReference>
<feature type="domain" description="PAC" evidence="9">
    <location>
        <begin position="198"/>
        <end position="251"/>
    </location>
</feature>
<dbReference type="eggNOG" id="COG2197">
    <property type="taxonomic scope" value="Bacteria"/>
</dbReference>
<dbReference type="InterPro" id="IPR005467">
    <property type="entry name" value="His_kinase_dom"/>
</dbReference>
<feature type="domain" description="PAS" evidence="8">
    <location>
        <begin position="716"/>
        <end position="759"/>
    </location>
</feature>
<feature type="domain" description="PAS" evidence="8">
    <location>
        <begin position="248"/>
        <end position="301"/>
    </location>
</feature>
<evidence type="ECO:0000256" key="2">
    <source>
        <dbReference type="ARBA" id="ARBA00012438"/>
    </source>
</evidence>
<dbReference type="InterPro" id="IPR013655">
    <property type="entry name" value="PAS_fold_3"/>
</dbReference>
<dbReference type="SMART" id="SM00388">
    <property type="entry name" value="HisKA"/>
    <property type="match status" value="1"/>
</dbReference>
<dbReference type="InterPro" id="IPR035965">
    <property type="entry name" value="PAS-like_dom_sf"/>
</dbReference>
<dbReference type="SMART" id="SM00091">
    <property type="entry name" value="PAS"/>
    <property type="match status" value="6"/>
</dbReference>
<dbReference type="InterPro" id="IPR036097">
    <property type="entry name" value="HisK_dim/P_sf"/>
</dbReference>
<keyword evidence="11" id="KW-1185">Reference proteome</keyword>
<organism evidence="10 11">
    <name type="scientific">Thiorhodococcus drewsii AZ1</name>
    <dbReference type="NCBI Taxonomy" id="765913"/>
    <lineage>
        <taxon>Bacteria</taxon>
        <taxon>Pseudomonadati</taxon>
        <taxon>Pseudomonadota</taxon>
        <taxon>Gammaproteobacteria</taxon>
        <taxon>Chromatiales</taxon>
        <taxon>Chromatiaceae</taxon>
        <taxon>Thiorhodococcus</taxon>
    </lineage>
</organism>
<dbReference type="Gene3D" id="3.30.450.40">
    <property type="match status" value="2"/>
</dbReference>
<dbReference type="Pfam" id="PF02518">
    <property type="entry name" value="HATPase_c"/>
    <property type="match status" value="1"/>
</dbReference>
<dbReference type="PANTHER" id="PTHR43304">
    <property type="entry name" value="PHYTOCHROME-LIKE PROTEIN CPH1"/>
    <property type="match status" value="1"/>
</dbReference>
<feature type="domain" description="PAC" evidence="9">
    <location>
        <begin position="1160"/>
        <end position="1209"/>
    </location>
</feature>
<dbReference type="PROSITE" id="PS50113">
    <property type="entry name" value="PAC"/>
    <property type="match status" value="3"/>
</dbReference>
<dbReference type="InterPro" id="IPR052162">
    <property type="entry name" value="Sensor_kinase/Photoreceptor"/>
</dbReference>
<sequence>MNLIDTASVELDLLFWVHPDGRLLDANEAACQSLGYSREALRQMCVWDVDLDFSRERWSEHWRELRRAGHLRFLTRHCHRDGSITSVEISSQHLDLDGFECSCALVRPMTSERRTARALRESEARVALALDVSGQALFEMDLTSGDVVFDAAHARMLKRDPDARSATFETWSGWLHPDDRDLVLGLYQELVSGERSEYEADFCIMSGSGDWVWLRSVGRVVEWDDRRNPLRMLGTHLDITGRKKAEEALKLTQVAVDRAVIGITWFDADGKLFYANDEACRSVGFSREELLGCQVDKFDPDFPVEQTAEFLQRLREAGSLSFESRHRRKDGSIFPVEIFSNFISVDDKNYNVAFVRDITSRKDAEAKLRYHLNSEKALADISALMIKPGWDDLDARLDWTLERVGSLAGAARAFLVEMAPDGQTASRVHEWCAEGVAPRIRGLQDLPVADDRAFLGSLERGEVAIAEVLSPAQETSAKVTPLESGSHPLICIPLRWGDRLRRCLGLEMPGPNPVWSDEEIRLPRMVAEIVAHSLQRCESGLALRAQTHFLENLDRISRILTRRSPDTDVLKELVDAILDIFQVDRAFFLTPCDPEATVARITMEATRNADPEAYASAREFPLDDDFRGVIRAALAQDAPVMIDFHALSTAARAEGICSQMAVALRPQADRPWLLGIQQCESPRVWTSAEQRLFRSIAERVEEALNSQLLLAQLKESEARYRTVFDNAFDAIIVHDPQGGILAVNQAMLDMFRLEHRDALACGIPDLSGPGQSSILALDYWESAVRGEGQRFEWIAKRPVDESLFPVEVTLRAIRFGDAQAILANVSDISERKCADEALRQSEERFFKAFRCSPAPTTMTSLKERRLIDVNDRWVSATGYTREEALGRTLVELGIVTDTVLLASAYALFEQSGSLRDFPIPVVLRSGEPRDYLWSANTIELSGEMVRISYLQDVTVRNRAEAALRQSEERFAKAFQLSPAPMLISNLAGGRIIDANASWASMVGSRREDLLGRTTREVGFWEDASSREYIVSQLRENGPFRDMPFVIIATNGERREILWSTEIVMLGDEEVLLSSVHDLTTQKRAERALQESEARLRAAIESIPFDFFVLDAESRFVLQNSASQVRWGDLVGTCSAQAAASRTISAGLEAMLSRAIAGVLVDQETRMATGEEERYFRNVIAPVRDDAVRGVVGLSMDITESRRAEAELRQYREHLEELVQERTEALKHAMSQLVQSEKLAALGHLVAGVAHELNTPLGNARMIASTLSDQVQELANALDSGAMRRSQLVDFLNQSREAVDLLERNTIRAADLIGHFKEVAVDQTSMRRRRFNVLETVNEVLVTMRPTLKRTAHCIELDIASDLELDSYPGPLEQVITNLIANSLTHGLAGIEHGLIQIRGCADDSNAIQLIYQDNGVGIPPEQQERIFEPFFTTRLGQGGSGLGLYIVYNLVNGVLGGSVRVSSQVGAGATFSMRLPRDAPDPRSSRLDSYP</sequence>
<dbReference type="PRINTS" id="PR00344">
    <property type="entry name" value="BCTRLSENSOR"/>
</dbReference>
<dbReference type="SUPFAM" id="SSF55874">
    <property type="entry name" value="ATPase domain of HSP90 chaperone/DNA topoisomerase II/histidine kinase"/>
    <property type="match status" value="1"/>
</dbReference>
<dbReference type="RefSeq" id="WP_007042591.1">
    <property type="nucleotide sequence ID" value="NZ_AFWT01000040.1"/>
</dbReference>
<dbReference type="Pfam" id="PF13426">
    <property type="entry name" value="PAS_9"/>
    <property type="match status" value="2"/>
</dbReference>
<dbReference type="STRING" id="765913.ThidrDRAFT_3878"/>
<dbReference type="InterPro" id="IPR003594">
    <property type="entry name" value="HATPase_dom"/>
</dbReference>
<accession>G2E6E5</accession>
<dbReference type="CDD" id="cd00075">
    <property type="entry name" value="HATPase"/>
    <property type="match status" value="1"/>
</dbReference>
<dbReference type="InterPro" id="IPR004358">
    <property type="entry name" value="Sig_transdc_His_kin-like_C"/>
</dbReference>
<evidence type="ECO:0000256" key="1">
    <source>
        <dbReference type="ARBA" id="ARBA00000085"/>
    </source>
</evidence>
<evidence type="ECO:0000259" key="8">
    <source>
        <dbReference type="PROSITE" id="PS50112"/>
    </source>
</evidence>
<dbReference type="Pfam" id="PF08448">
    <property type="entry name" value="PAS_4"/>
    <property type="match status" value="2"/>
</dbReference>
<gene>
    <name evidence="10" type="ORF">ThidrDRAFT_3878</name>
</gene>
<protein>
    <recommendedName>
        <fullName evidence="2">histidine kinase</fullName>
        <ecNumber evidence="2">2.7.13.3</ecNumber>
    </recommendedName>
</protein>
<dbReference type="SUPFAM" id="SSF55781">
    <property type="entry name" value="GAF domain-like"/>
    <property type="match status" value="2"/>
</dbReference>
<dbReference type="eggNOG" id="COG4191">
    <property type="taxonomic scope" value="Bacteria"/>
</dbReference>
<dbReference type="PROSITE" id="PS50109">
    <property type="entry name" value="HIS_KIN"/>
    <property type="match status" value="1"/>
</dbReference>
<dbReference type="CDD" id="cd00130">
    <property type="entry name" value="PAS"/>
    <property type="match status" value="4"/>
</dbReference>
<dbReference type="InterPro" id="IPR000700">
    <property type="entry name" value="PAS-assoc_C"/>
</dbReference>
<proteinExistence type="predicted"/>
<comment type="catalytic activity">
    <reaction evidence="1">
        <text>ATP + protein L-histidine = ADP + protein N-phospho-L-histidine.</text>
        <dbReference type="EC" id="2.7.13.3"/>
    </reaction>
</comment>
<dbReference type="GO" id="GO:0000155">
    <property type="term" value="F:phosphorelay sensor kinase activity"/>
    <property type="evidence" value="ECO:0007669"/>
    <property type="project" value="InterPro"/>
</dbReference>
<dbReference type="NCBIfam" id="TIGR00229">
    <property type="entry name" value="sensory_box"/>
    <property type="match status" value="6"/>
</dbReference>